<reference evidence="5" key="1">
    <citation type="submission" date="2019-09" db="EMBL/GenBank/DDBJ databases">
        <title>Draft genome information of white flower Hibiscus syriacus.</title>
        <authorList>
            <person name="Kim Y.-M."/>
        </authorList>
    </citation>
    <scope>NUCLEOTIDE SEQUENCE [LARGE SCALE GENOMIC DNA]</scope>
    <source>
        <strain evidence="5">YM2019G1</strain>
    </source>
</reference>
<comment type="caution">
    <text evidence="5">The sequence shown here is derived from an EMBL/GenBank/DDBJ whole genome shotgun (WGS) entry which is preliminary data.</text>
</comment>
<dbReference type="Gene3D" id="3.30.450.20">
    <property type="entry name" value="PAS domain"/>
    <property type="match status" value="1"/>
</dbReference>
<dbReference type="SUPFAM" id="SSF55785">
    <property type="entry name" value="PYP-like sensor domain (PAS domain)"/>
    <property type="match status" value="1"/>
</dbReference>
<feature type="compositionally biased region" description="Basic and acidic residues" evidence="4">
    <location>
        <begin position="23"/>
        <end position="33"/>
    </location>
</feature>
<dbReference type="EMBL" id="VEPZ02001077">
    <property type="protein sequence ID" value="KAE8695683.1"/>
    <property type="molecule type" value="Genomic_DNA"/>
</dbReference>
<protein>
    <submittedName>
        <fullName evidence="5">Uncharacterized protein</fullName>
    </submittedName>
</protein>
<proteinExistence type="predicted"/>
<evidence type="ECO:0000256" key="4">
    <source>
        <dbReference type="SAM" id="MobiDB-lite"/>
    </source>
</evidence>
<keyword evidence="2" id="KW-0288">FMN</keyword>
<evidence type="ECO:0000256" key="1">
    <source>
        <dbReference type="ARBA" id="ARBA00022630"/>
    </source>
</evidence>
<feature type="region of interest" description="Disordered" evidence="4">
    <location>
        <begin position="1"/>
        <end position="33"/>
    </location>
</feature>
<keyword evidence="3" id="KW-0157">Chromophore</keyword>
<dbReference type="GO" id="GO:0005634">
    <property type="term" value="C:nucleus"/>
    <property type="evidence" value="ECO:0007669"/>
    <property type="project" value="TreeGrafter"/>
</dbReference>
<feature type="region of interest" description="Disordered" evidence="4">
    <location>
        <begin position="63"/>
        <end position="84"/>
    </location>
</feature>
<dbReference type="AlphaFoldDB" id="A0A6A2ZVC7"/>
<organism evidence="5 6">
    <name type="scientific">Hibiscus syriacus</name>
    <name type="common">Rose of Sharon</name>
    <dbReference type="NCBI Taxonomy" id="106335"/>
    <lineage>
        <taxon>Eukaryota</taxon>
        <taxon>Viridiplantae</taxon>
        <taxon>Streptophyta</taxon>
        <taxon>Embryophyta</taxon>
        <taxon>Tracheophyta</taxon>
        <taxon>Spermatophyta</taxon>
        <taxon>Magnoliopsida</taxon>
        <taxon>eudicotyledons</taxon>
        <taxon>Gunneridae</taxon>
        <taxon>Pentapetalae</taxon>
        <taxon>rosids</taxon>
        <taxon>malvids</taxon>
        <taxon>Malvales</taxon>
        <taxon>Malvaceae</taxon>
        <taxon>Malvoideae</taxon>
        <taxon>Hibiscus</taxon>
    </lineage>
</organism>
<dbReference type="PANTHER" id="PTHR47429">
    <property type="entry name" value="PROTEIN TWIN LOV 1"/>
    <property type="match status" value="1"/>
</dbReference>
<accession>A0A6A2ZVC7</accession>
<feature type="compositionally biased region" description="Acidic residues" evidence="4">
    <location>
        <begin position="66"/>
        <end position="77"/>
    </location>
</feature>
<evidence type="ECO:0000313" key="6">
    <source>
        <dbReference type="Proteomes" id="UP000436088"/>
    </source>
</evidence>
<dbReference type="Proteomes" id="UP000436088">
    <property type="component" value="Unassembled WGS sequence"/>
</dbReference>
<keyword evidence="6" id="KW-1185">Reference proteome</keyword>
<evidence type="ECO:0000256" key="2">
    <source>
        <dbReference type="ARBA" id="ARBA00022643"/>
    </source>
</evidence>
<name>A0A6A2ZVC7_HIBSY</name>
<evidence type="ECO:0000256" key="3">
    <source>
        <dbReference type="ARBA" id="ARBA00022991"/>
    </source>
</evidence>
<gene>
    <name evidence="5" type="ORF">F3Y22_tig00110694pilonHSYRG00252</name>
</gene>
<evidence type="ECO:0000313" key="5">
    <source>
        <dbReference type="EMBL" id="KAE8695683.1"/>
    </source>
</evidence>
<dbReference type="InterPro" id="IPR035965">
    <property type="entry name" value="PAS-like_dom_sf"/>
</dbReference>
<sequence length="172" mass="19864">MARRNSENVPPHRRNSNGGMRLSMERISEVPEKKPRKFTRLSFMGLMRKNQCTTADSFDNSLLVDADQDESDYDDERPDSVDDKVRQKEMRKWIDLATTLERIEKNFVITDPRLPDNPIIFASDSLLELTDHILGRNCRFLQGPETDPAAVRKIPEAIDNQTEVTVQLINYT</sequence>
<keyword evidence="1" id="KW-0285">Flavoprotein</keyword>
<dbReference type="PANTHER" id="PTHR47429:SF2">
    <property type="entry name" value="PROTEIN TWIN LOV 1"/>
    <property type="match status" value="1"/>
</dbReference>